<feature type="compositionally biased region" description="Pro residues" evidence="1">
    <location>
        <begin position="702"/>
        <end position="716"/>
    </location>
</feature>
<evidence type="ECO:0000313" key="2">
    <source>
        <dbReference type="EMBL" id="GAA5814570.1"/>
    </source>
</evidence>
<feature type="compositionally biased region" description="Low complexity" evidence="1">
    <location>
        <begin position="466"/>
        <end position="479"/>
    </location>
</feature>
<feature type="compositionally biased region" description="Polar residues" evidence="1">
    <location>
        <begin position="596"/>
        <end position="605"/>
    </location>
</feature>
<feature type="region of interest" description="Disordered" evidence="1">
    <location>
        <begin position="835"/>
        <end position="857"/>
    </location>
</feature>
<dbReference type="InterPro" id="IPR009072">
    <property type="entry name" value="Histone-fold"/>
</dbReference>
<proteinExistence type="predicted"/>
<feature type="compositionally biased region" description="Basic and acidic residues" evidence="1">
    <location>
        <begin position="939"/>
        <end position="950"/>
    </location>
</feature>
<keyword evidence="3" id="KW-1185">Reference proteome</keyword>
<evidence type="ECO:0000256" key="1">
    <source>
        <dbReference type="SAM" id="MobiDB-lite"/>
    </source>
</evidence>
<feature type="region of interest" description="Disordered" evidence="1">
    <location>
        <begin position="588"/>
        <end position="660"/>
    </location>
</feature>
<feature type="region of interest" description="Disordered" evidence="1">
    <location>
        <begin position="336"/>
        <end position="355"/>
    </location>
</feature>
<feature type="region of interest" description="Disordered" evidence="1">
    <location>
        <begin position="390"/>
        <end position="501"/>
    </location>
</feature>
<name>A0ABP9Z624_9FUNG</name>
<gene>
    <name evidence="2" type="ORF">MFLAVUS_008069</name>
</gene>
<sequence>MISGLIKINREGVYDTLMKTFDDEHYICQRAANAIISEIGPFRVSTDALQAINQFLDEFIVLLLTCSLSLDLSDIKSIVFSLLPSTLGKNAIVEAELEVKTFTETESIDYDLYERMRSLGGESKFPLDEAIPLLREKCFEYCTLADKDDQMYLQKSIRNKRIEHDIKVAISPIVAIYVTTVMEHIAEYLLTAVAMTAEHEDTDYVRVKEVFLALVDDIQLGDVFNRMDLRDKMEKRAGLFNLNANKARNSYLPATPTLPPPTPASNRKSYTLDQHDTGSFLDITFDDMDFDFDDSRKSTASRMPEIRPQSAMSQASNYTLNNNSNRKSTFHLFKNNRNSFSGDVPPRASSPVGSVYDPDAPSMNFDDLIKSGGTVKVSLTPNRLRSIEIKDQTKDELHPPPLTWERRSTSSPRLSAAIPSRPSSPLVRQNTGSSIKSNHSKRSTHTTKSNNHGIDPIEVPKLNARPSTPSSPLSKKSFSVQEKSRFENPREAPPTPLSSILPVAAPTSVLSTPTIKSLPVIHSPATSISSSSSQHATRKVPTPLPKLNATPIILTSNISVKSAIPSSESSDSISSEISSVISIPSPVTGIPPPSADNLSIHTPNLAQEPPVPKPTKSVPLISGMVIRRSSVSSRKSRENLKRAKEDSSMMDDPMPSMDPTPTMVLPKKEHIVTEEPASMERQVHFDQVTELTESPDVSPILSPSPSPPPPSQPVSPTPSEVGVAIPRKKAATLSPERPSSMVAKRASMVGNNRRRSLHESYATEKYHQDILLRQRGPNVGSVSVSIKQWDDILKPEERTSVIPPAAHRRSVLRQLRQQQLKEQLQLQQDLLQQQKVGEKKSNESLKEESKGGGIYLNPNNSGSNAVLDKVLKFERASSLDDDVAHQRVSHMPRRERFLYLQQDPSAIERKSTIAPPKQPVVRRVGIDQGVQTDPPVIKESVEEKEEHGMVDGDEEWFLQDDEWDEQEEAAMVEWLLGE</sequence>
<accession>A0ABP9Z624</accession>
<feature type="compositionally biased region" description="Polar residues" evidence="1">
    <location>
        <begin position="421"/>
        <end position="437"/>
    </location>
</feature>
<evidence type="ECO:0000313" key="3">
    <source>
        <dbReference type="Proteomes" id="UP001473302"/>
    </source>
</evidence>
<protein>
    <submittedName>
        <fullName evidence="2">Uncharacterized protein</fullName>
    </submittedName>
</protein>
<dbReference type="Gene3D" id="1.10.20.10">
    <property type="entry name" value="Histone, subunit A"/>
    <property type="match status" value="1"/>
</dbReference>
<organism evidence="2 3">
    <name type="scientific">Mucor flavus</name>
    <dbReference type="NCBI Taxonomy" id="439312"/>
    <lineage>
        <taxon>Eukaryota</taxon>
        <taxon>Fungi</taxon>
        <taxon>Fungi incertae sedis</taxon>
        <taxon>Mucoromycota</taxon>
        <taxon>Mucoromycotina</taxon>
        <taxon>Mucoromycetes</taxon>
        <taxon>Mucorales</taxon>
        <taxon>Mucorineae</taxon>
        <taxon>Mucoraceae</taxon>
        <taxon>Mucor</taxon>
    </lineage>
</organism>
<comment type="caution">
    <text evidence="2">The sequence shown here is derived from an EMBL/GenBank/DDBJ whole genome shotgun (WGS) entry which is preliminary data.</text>
</comment>
<feature type="region of interest" description="Disordered" evidence="1">
    <location>
        <begin position="673"/>
        <end position="761"/>
    </location>
</feature>
<reference evidence="2 3" key="1">
    <citation type="submission" date="2024-04" db="EMBL/GenBank/DDBJ databases">
        <title>genome sequences of Mucor flavus KT1a and Helicostylum pulchrum KT1b strains isolated from the surface of a dry-aged beef.</title>
        <authorList>
            <person name="Toyotome T."/>
            <person name="Hosono M."/>
            <person name="Torimaru M."/>
            <person name="Fukuda K."/>
            <person name="Mikami N."/>
        </authorList>
    </citation>
    <scope>NUCLEOTIDE SEQUENCE [LARGE SCALE GENOMIC DNA]</scope>
    <source>
        <strain evidence="2 3">KT1a</strain>
    </source>
</reference>
<feature type="region of interest" description="Disordered" evidence="1">
    <location>
        <begin position="928"/>
        <end position="955"/>
    </location>
</feature>
<feature type="region of interest" description="Disordered" evidence="1">
    <location>
        <begin position="524"/>
        <end position="544"/>
    </location>
</feature>
<feature type="compositionally biased region" description="Basic and acidic residues" evidence="1">
    <location>
        <begin position="390"/>
        <end position="408"/>
    </location>
</feature>
<dbReference type="Proteomes" id="UP001473302">
    <property type="component" value="Unassembled WGS sequence"/>
</dbReference>
<feature type="compositionally biased region" description="Low complexity" evidence="1">
    <location>
        <begin position="650"/>
        <end position="660"/>
    </location>
</feature>
<feature type="compositionally biased region" description="Basic and acidic residues" evidence="1">
    <location>
        <begin position="836"/>
        <end position="850"/>
    </location>
</feature>
<feature type="compositionally biased region" description="Basic and acidic residues" evidence="1">
    <location>
        <begin position="635"/>
        <end position="647"/>
    </location>
</feature>
<feature type="region of interest" description="Disordered" evidence="1">
    <location>
        <begin position="251"/>
        <end position="271"/>
    </location>
</feature>
<dbReference type="EMBL" id="BAABUK010000021">
    <property type="protein sequence ID" value="GAA5814570.1"/>
    <property type="molecule type" value="Genomic_DNA"/>
</dbReference>